<keyword evidence="4" id="KW-1185">Reference proteome</keyword>
<evidence type="ECO:0000256" key="1">
    <source>
        <dbReference type="SAM" id="SignalP"/>
    </source>
</evidence>
<keyword evidence="1" id="KW-0732">Signal</keyword>
<sequence length="290" mass="33221">MQKHSITISAWSLLIMLLCTLPAHAQKISRPQQQQYSVEEVLQQLAKTKVIYLGETHDNPEDHKAQLEIIQRLYRQNSKIAIAMEMFQRPYQSVLNQYLAGKITQTQLLEQSEYKKRWGFPWESYAPILSFAKENNLPVLALNTPSEVTRKVARQGLESLTPDDKKYIPPFNEIRTDNSQYRQMVQESFQQHQVAGHGNSANFERFFTAQVLWDETMAEGIAQFVKANPDYQVIVLAGQAHIIYGYGIPSRVARRLGNNIVQSSILLNPSEVMQASSDKAIADYFWVTSE</sequence>
<feature type="signal peptide" evidence="1">
    <location>
        <begin position="1"/>
        <end position="25"/>
    </location>
</feature>
<protein>
    <submittedName>
        <fullName evidence="3">ChaN family lipoprotein</fullName>
    </submittedName>
</protein>
<dbReference type="Proteomes" id="UP001442494">
    <property type="component" value="Unassembled WGS sequence"/>
</dbReference>
<name>A0ABV0JSX0_9CYAN</name>
<keyword evidence="3" id="KW-0449">Lipoprotein</keyword>
<dbReference type="CDD" id="cd14727">
    <property type="entry name" value="ChanN-like"/>
    <property type="match status" value="1"/>
</dbReference>
<accession>A0ABV0JSX0</accession>
<feature type="domain" description="Haem-binding uptake Tiki superfamily ChaN" evidence="2">
    <location>
        <begin position="41"/>
        <end position="252"/>
    </location>
</feature>
<dbReference type="Pfam" id="PF04187">
    <property type="entry name" value="Cofac_haem_bdg"/>
    <property type="match status" value="1"/>
</dbReference>
<feature type="chain" id="PRO_5046710316" evidence="1">
    <location>
        <begin position="26"/>
        <end position="290"/>
    </location>
</feature>
<comment type="caution">
    <text evidence="3">The sequence shown here is derived from an EMBL/GenBank/DDBJ whole genome shotgun (WGS) entry which is preliminary data.</text>
</comment>
<proteinExistence type="predicted"/>
<evidence type="ECO:0000259" key="2">
    <source>
        <dbReference type="Pfam" id="PF04187"/>
    </source>
</evidence>
<dbReference type="PIRSF" id="PIRSF020419">
    <property type="entry name" value="Fe_uptake_reg_CjrA_prd"/>
    <property type="match status" value="1"/>
</dbReference>
<dbReference type="InterPro" id="IPR007314">
    <property type="entry name" value="Cofac_haem-bd_dom"/>
</dbReference>
<dbReference type="RefSeq" id="WP_190428082.1">
    <property type="nucleotide sequence ID" value="NZ_JAMPKK010000044.1"/>
</dbReference>
<dbReference type="InterPro" id="IPR016773">
    <property type="entry name" value="Fe3_uptake_reg_CjrA_prd"/>
</dbReference>
<evidence type="ECO:0000313" key="4">
    <source>
        <dbReference type="Proteomes" id="UP001442494"/>
    </source>
</evidence>
<dbReference type="EMBL" id="JAMPKK010000044">
    <property type="protein sequence ID" value="MEP0866468.1"/>
    <property type="molecule type" value="Genomic_DNA"/>
</dbReference>
<evidence type="ECO:0000313" key="3">
    <source>
        <dbReference type="EMBL" id="MEP0866468.1"/>
    </source>
</evidence>
<organism evidence="3 4">
    <name type="scientific">Funiculus sociatus GB2-A5</name>
    <dbReference type="NCBI Taxonomy" id="2933946"/>
    <lineage>
        <taxon>Bacteria</taxon>
        <taxon>Bacillati</taxon>
        <taxon>Cyanobacteriota</taxon>
        <taxon>Cyanophyceae</taxon>
        <taxon>Coleofasciculales</taxon>
        <taxon>Coleofasciculaceae</taxon>
        <taxon>Funiculus</taxon>
    </lineage>
</organism>
<dbReference type="SUPFAM" id="SSF159501">
    <property type="entry name" value="EreA/ChaN-like"/>
    <property type="match status" value="1"/>
</dbReference>
<reference evidence="3 4" key="1">
    <citation type="submission" date="2022-04" db="EMBL/GenBank/DDBJ databases">
        <title>Positive selection, recombination, and allopatry shape intraspecific diversity of widespread and dominant cyanobacteria.</title>
        <authorList>
            <person name="Wei J."/>
            <person name="Shu W."/>
            <person name="Hu C."/>
        </authorList>
    </citation>
    <scope>NUCLEOTIDE SEQUENCE [LARGE SCALE GENOMIC DNA]</scope>
    <source>
        <strain evidence="3 4">GB2-A5</strain>
    </source>
</reference>
<gene>
    <name evidence="3" type="ORF">NDI37_18585</name>
</gene>
<dbReference type="Gene3D" id="3.40.50.11550">
    <property type="match status" value="1"/>
</dbReference>